<evidence type="ECO:0000313" key="2">
    <source>
        <dbReference type="EMBL" id="KAG0697327.1"/>
    </source>
</evidence>
<proteinExistence type="predicted"/>
<evidence type="ECO:0000313" key="3">
    <source>
        <dbReference type="Proteomes" id="UP000770661"/>
    </source>
</evidence>
<protein>
    <submittedName>
        <fullName evidence="2">Uncharacterized protein</fullName>
    </submittedName>
</protein>
<keyword evidence="3" id="KW-1185">Reference proteome</keyword>
<accession>A0A8J8WCI6</accession>
<comment type="caution">
    <text evidence="2">The sequence shown here is derived from an EMBL/GenBank/DDBJ whole genome shotgun (WGS) entry which is preliminary data.</text>
</comment>
<sequence length="134" mass="14631">MQIEKPSPALQLVSMGWQAPARGFQCWRRSIERHSHHTLCEPPVRLSDYTTGARYRKLQMPLAILGTPMKLLDGPSPGDEDSTDIPPLPSQSGRIFRPVNGRGLSGTKAVLTSAAFWESTGASLPDALGIHNRS</sequence>
<name>A0A8J8WCI6_CHIOP</name>
<dbReference type="Proteomes" id="UP000770661">
    <property type="component" value="Unassembled WGS sequence"/>
</dbReference>
<reference evidence="2" key="1">
    <citation type="submission" date="2020-07" db="EMBL/GenBank/DDBJ databases">
        <title>The High-quality genome of the commercially important snow crab, Chionoecetes opilio.</title>
        <authorList>
            <person name="Jeong J.-H."/>
            <person name="Ryu S."/>
        </authorList>
    </citation>
    <scope>NUCLEOTIDE SEQUENCE</scope>
    <source>
        <strain evidence="2">MADBK_172401_WGS</strain>
        <tissue evidence="2">Digestive gland</tissue>
    </source>
</reference>
<gene>
    <name evidence="2" type="ORF">GWK47_026352</name>
</gene>
<organism evidence="2 3">
    <name type="scientific">Chionoecetes opilio</name>
    <name type="common">Atlantic snow crab</name>
    <name type="synonym">Cancer opilio</name>
    <dbReference type="NCBI Taxonomy" id="41210"/>
    <lineage>
        <taxon>Eukaryota</taxon>
        <taxon>Metazoa</taxon>
        <taxon>Ecdysozoa</taxon>
        <taxon>Arthropoda</taxon>
        <taxon>Crustacea</taxon>
        <taxon>Multicrustacea</taxon>
        <taxon>Malacostraca</taxon>
        <taxon>Eumalacostraca</taxon>
        <taxon>Eucarida</taxon>
        <taxon>Decapoda</taxon>
        <taxon>Pleocyemata</taxon>
        <taxon>Brachyura</taxon>
        <taxon>Eubrachyura</taxon>
        <taxon>Majoidea</taxon>
        <taxon>Majidae</taxon>
        <taxon>Chionoecetes</taxon>
    </lineage>
</organism>
<evidence type="ECO:0000256" key="1">
    <source>
        <dbReference type="SAM" id="MobiDB-lite"/>
    </source>
</evidence>
<dbReference type="EMBL" id="JACEEZ010025799">
    <property type="protein sequence ID" value="KAG0697327.1"/>
    <property type="molecule type" value="Genomic_DNA"/>
</dbReference>
<dbReference type="AlphaFoldDB" id="A0A8J8WCI6"/>
<feature type="region of interest" description="Disordered" evidence="1">
    <location>
        <begin position="69"/>
        <end position="96"/>
    </location>
</feature>